<feature type="transmembrane region" description="Helical" evidence="10">
    <location>
        <begin position="7"/>
        <end position="27"/>
    </location>
</feature>
<evidence type="ECO:0000256" key="3">
    <source>
        <dbReference type="ARBA" id="ARBA00022475"/>
    </source>
</evidence>
<keyword evidence="3" id="KW-1003">Cell membrane</keyword>
<evidence type="ECO:0000256" key="1">
    <source>
        <dbReference type="ARBA" id="ARBA00004429"/>
    </source>
</evidence>
<dbReference type="InterPro" id="IPR007387">
    <property type="entry name" value="TRAP_DctQ"/>
</dbReference>
<keyword evidence="4" id="KW-0997">Cell inner membrane</keyword>
<dbReference type="PANTHER" id="PTHR35011:SF2">
    <property type="entry name" value="2,3-DIKETO-L-GULONATE TRAP TRANSPORTER SMALL PERMEASE PROTEIN YIAM"/>
    <property type="match status" value="1"/>
</dbReference>
<organism evidence="12 13">
    <name type="scientific">Corynebacterium breve</name>
    <dbReference type="NCBI Taxonomy" id="3049799"/>
    <lineage>
        <taxon>Bacteria</taxon>
        <taxon>Bacillati</taxon>
        <taxon>Actinomycetota</taxon>
        <taxon>Actinomycetes</taxon>
        <taxon>Mycobacteriales</taxon>
        <taxon>Corynebacteriaceae</taxon>
        <taxon>Corynebacterium</taxon>
    </lineage>
</organism>
<evidence type="ECO:0000256" key="9">
    <source>
        <dbReference type="SAM" id="MobiDB-lite"/>
    </source>
</evidence>
<keyword evidence="5 10" id="KW-0812">Transmembrane</keyword>
<dbReference type="PANTHER" id="PTHR35011">
    <property type="entry name" value="2,3-DIKETO-L-GULONATE TRAP TRANSPORTER SMALL PERMEASE PROTEIN YIAM"/>
    <property type="match status" value="1"/>
</dbReference>
<dbReference type="Proteomes" id="UP001225598">
    <property type="component" value="Chromosome"/>
</dbReference>
<proteinExistence type="inferred from homology"/>
<protein>
    <submittedName>
        <fullName evidence="12">TRAP transporter small permease</fullName>
    </submittedName>
</protein>
<evidence type="ECO:0000256" key="7">
    <source>
        <dbReference type="ARBA" id="ARBA00023136"/>
    </source>
</evidence>
<sequence>MAVLKKALLSTLGVISVVLFAILVATTSWQVITRQILHTPSTWSEEFAKICFVWLTFLGSAFLFGERGHIAVDFLARKLSEGGQRAMQLFVQLMILVFAGVGMTWGGILAAKVAWHQNLTALPFAIGWVYIVIPIAGVCIAIFALIDIVQVATGAQPAYLEIEDPDAPRNHQELEEAAQGEIGTPDKVATATDSKEVK</sequence>
<comment type="subcellular location">
    <subcellularLocation>
        <location evidence="1">Cell inner membrane</location>
        <topology evidence="1">Multi-pass membrane protein</topology>
    </subcellularLocation>
</comment>
<dbReference type="RefSeq" id="WP_284823536.1">
    <property type="nucleotide sequence ID" value="NZ_CP126969.1"/>
</dbReference>
<accession>A0ABY8VB17</accession>
<dbReference type="Pfam" id="PF04290">
    <property type="entry name" value="DctQ"/>
    <property type="match status" value="1"/>
</dbReference>
<keyword evidence="7 10" id="KW-0472">Membrane</keyword>
<evidence type="ECO:0000256" key="5">
    <source>
        <dbReference type="ARBA" id="ARBA00022692"/>
    </source>
</evidence>
<dbReference type="EMBL" id="CP126969">
    <property type="protein sequence ID" value="WIM66855.1"/>
    <property type="molecule type" value="Genomic_DNA"/>
</dbReference>
<evidence type="ECO:0000313" key="12">
    <source>
        <dbReference type="EMBL" id="WIM66855.1"/>
    </source>
</evidence>
<feature type="region of interest" description="Disordered" evidence="9">
    <location>
        <begin position="176"/>
        <end position="198"/>
    </location>
</feature>
<evidence type="ECO:0000256" key="4">
    <source>
        <dbReference type="ARBA" id="ARBA00022519"/>
    </source>
</evidence>
<keyword evidence="6 10" id="KW-1133">Transmembrane helix</keyword>
<reference evidence="12 13" key="1">
    <citation type="submission" date="2023-05" db="EMBL/GenBank/DDBJ databases">
        <title>Corynebacterium suedekumii sp. nov. and Corynebacterium breve sp. nov. isolated from raw cow's milk.</title>
        <authorList>
            <person name="Baer M.K."/>
            <person name="Mehl L."/>
            <person name="Hellmuth R."/>
            <person name="Marke G."/>
            <person name="Lipski A."/>
        </authorList>
    </citation>
    <scope>NUCLEOTIDE SEQUENCE [LARGE SCALE GENOMIC DNA]</scope>
    <source>
        <strain evidence="12 13">R4</strain>
    </source>
</reference>
<evidence type="ECO:0000256" key="6">
    <source>
        <dbReference type="ARBA" id="ARBA00022989"/>
    </source>
</evidence>
<keyword evidence="2" id="KW-0813">Transport</keyword>
<evidence type="ECO:0000256" key="2">
    <source>
        <dbReference type="ARBA" id="ARBA00022448"/>
    </source>
</evidence>
<feature type="domain" description="Tripartite ATP-independent periplasmic transporters DctQ component" evidence="11">
    <location>
        <begin position="23"/>
        <end position="152"/>
    </location>
</feature>
<feature type="transmembrane region" description="Helical" evidence="10">
    <location>
        <begin position="125"/>
        <end position="146"/>
    </location>
</feature>
<dbReference type="InterPro" id="IPR055348">
    <property type="entry name" value="DctQ"/>
</dbReference>
<keyword evidence="13" id="KW-1185">Reference proteome</keyword>
<gene>
    <name evidence="12" type="ORF">QP027_06865</name>
</gene>
<evidence type="ECO:0000256" key="10">
    <source>
        <dbReference type="SAM" id="Phobius"/>
    </source>
</evidence>
<evidence type="ECO:0000256" key="8">
    <source>
        <dbReference type="ARBA" id="ARBA00038436"/>
    </source>
</evidence>
<feature type="transmembrane region" description="Helical" evidence="10">
    <location>
        <begin position="86"/>
        <end position="105"/>
    </location>
</feature>
<feature type="transmembrane region" description="Helical" evidence="10">
    <location>
        <begin position="47"/>
        <end position="65"/>
    </location>
</feature>
<evidence type="ECO:0000313" key="13">
    <source>
        <dbReference type="Proteomes" id="UP001225598"/>
    </source>
</evidence>
<comment type="similarity">
    <text evidence="8">Belongs to the TRAP transporter small permease family.</text>
</comment>
<name>A0ABY8VB17_9CORY</name>
<evidence type="ECO:0000259" key="11">
    <source>
        <dbReference type="Pfam" id="PF04290"/>
    </source>
</evidence>